<gene>
    <name evidence="1" type="ORF">LCGC14_0071270</name>
</gene>
<sequence length="185" mass="20276">MNKIKSCLKVVVLLFSTSTYLQAQCEVFKSEISDVQSYMQQVSQLSDSLSTSAEIASFDASITKARKNTKTVLLLMGQAVNAADEAVILASEAQYDSESCGLAEVMSYTIDAERHAIDSRDFSTEAFENVKNAAKANNLGNLQYYMRIAQRLIQDAQESADASVYAADNAHYSCSHDVAHVSFEN</sequence>
<dbReference type="EMBL" id="LAZR01000017">
    <property type="protein sequence ID" value="KKO06114.1"/>
    <property type="molecule type" value="Genomic_DNA"/>
</dbReference>
<accession>A0A0F9YN97</accession>
<comment type="caution">
    <text evidence="1">The sequence shown here is derived from an EMBL/GenBank/DDBJ whole genome shotgun (WGS) entry which is preliminary data.</text>
</comment>
<dbReference type="AlphaFoldDB" id="A0A0F9YN97"/>
<protein>
    <submittedName>
        <fullName evidence="1">Uncharacterized protein</fullName>
    </submittedName>
</protein>
<proteinExistence type="predicted"/>
<organism evidence="1">
    <name type="scientific">marine sediment metagenome</name>
    <dbReference type="NCBI Taxonomy" id="412755"/>
    <lineage>
        <taxon>unclassified sequences</taxon>
        <taxon>metagenomes</taxon>
        <taxon>ecological metagenomes</taxon>
    </lineage>
</organism>
<evidence type="ECO:0000313" key="1">
    <source>
        <dbReference type="EMBL" id="KKO06114.1"/>
    </source>
</evidence>
<reference evidence="1" key="1">
    <citation type="journal article" date="2015" name="Nature">
        <title>Complex archaea that bridge the gap between prokaryotes and eukaryotes.</title>
        <authorList>
            <person name="Spang A."/>
            <person name="Saw J.H."/>
            <person name="Jorgensen S.L."/>
            <person name="Zaremba-Niedzwiedzka K."/>
            <person name="Martijn J."/>
            <person name="Lind A.E."/>
            <person name="van Eijk R."/>
            <person name="Schleper C."/>
            <person name="Guy L."/>
            <person name="Ettema T.J."/>
        </authorList>
    </citation>
    <scope>NUCLEOTIDE SEQUENCE</scope>
</reference>
<name>A0A0F9YN97_9ZZZZ</name>